<dbReference type="PANTHER" id="PTHR46980">
    <property type="entry name" value="TRICALBIN-1-RELATED"/>
    <property type="match status" value="1"/>
</dbReference>
<dbReference type="SMART" id="SM00239">
    <property type="entry name" value="C2"/>
    <property type="match status" value="1"/>
</dbReference>
<dbReference type="EMBL" id="JAOAOG010000127">
    <property type="protein sequence ID" value="KAJ6247284.1"/>
    <property type="molecule type" value="Genomic_DNA"/>
</dbReference>
<dbReference type="Gene3D" id="2.60.40.150">
    <property type="entry name" value="C2 domain"/>
    <property type="match status" value="1"/>
</dbReference>
<sequence>MTNKIKLEVFFNKARNLIPSDLNGKSDPYCKVLVGGKKIGKSKKVKKNLDPVWKERKTFELKGTYESLCEKQLSVHVMDWDMVSGDDFIGEWPGVPLRELPPNKEVQYISKLTKVKTGSINIFFKLITPIEIEEQLEEKKRKIKDQIKKEKLDN</sequence>
<dbReference type="PROSITE" id="PS50004">
    <property type="entry name" value="C2"/>
    <property type="match status" value="1"/>
</dbReference>
<feature type="domain" description="C2" evidence="1">
    <location>
        <begin position="1"/>
        <end position="110"/>
    </location>
</feature>
<dbReference type="InterPro" id="IPR052455">
    <property type="entry name" value="Tricalbin_domain"/>
</dbReference>
<gene>
    <name evidence="2" type="ORF">M0813_18811</name>
</gene>
<comment type="caution">
    <text evidence="2">The sequence shown here is derived from an EMBL/GenBank/DDBJ whole genome shotgun (WGS) entry which is preliminary data.</text>
</comment>
<keyword evidence="3" id="KW-1185">Reference proteome</keyword>
<evidence type="ECO:0000313" key="2">
    <source>
        <dbReference type="EMBL" id="KAJ6247284.1"/>
    </source>
</evidence>
<proteinExistence type="predicted"/>
<accession>A0ABQ8YRP0</accession>
<dbReference type="Proteomes" id="UP001150062">
    <property type="component" value="Unassembled WGS sequence"/>
</dbReference>
<evidence type="ECO:0000259" key="1">
    <source>
        <dbReference type="PROSITE" id="PS50004"/>
    </source>
</evidence>
<dbReference type="InterPro" id="IPR035892">
    <property type="entry name" value="C2_domain_sf"/>
</dbReference>
<protein>
    <submittedName>
        <fullName evidence="2">Tricalbin-1-related</fullName>
    </submittedName>
</protein>
<evidence type="ECO:0000313" key="3">
    <source>
        <dbReference type="Proteomes" id="UP001150062"/>
    </source>
</evidence>
<reference evidence="2" key="1">
    <citation type="submission" date="2022-08" db="EMBL/GenBank/DDBJ databases">
        <title>Novel sulfate-reducing endosymbionts in the free-living metamonad Anaeramoeba.</title>
        <authorList>
            <person name="Jerlstrom-Hultqvist J."/>
            <person name="Cepicka I."/>
            <person name="Gallot-Lavallee L."/>
            <person name="Salas-Leiva D."/>
            <person name="Curtis B.A."/>
            <person name="Zahonova K."/>
            <person name="Pipaliya S."/>
            <person name="Dacks J."/>
            <person name="Roger A.J."/>
        </authorList>
    </citation>
    <scope>NUCLEOTIDE SEQUENCE</scope>
    <source>
        <strain evidence="2">Schooner1</strain>
    </source>
</reference>
<dbReference type="InterPro" id="IPR000008">
    <property type="entry name" value="C2_dom"/>
</dbReference>
<dbReference type="Pfam" id="PF00168">
    <property type="entry name" value="C2"/>
    <property type="match status" value="1"/>
</dbReference>
<organism evidence="2 3">
    <name type="scientific">Anaeramoeba flamelloides</name>
    <dbReference type="NCBI Taxonomy" id="1746091"/>
    <lineage>
        <taxon>Eukaryota</taxon>
        <taxon>Metamonada</taxon>
        <taxon>Anaeramoebidae</taxon>
        <taxon>Anaeramoeba</taxon>
    </lineage>
</organism>
<name>A0ABQ8YRP0_9EUKA</name>
<dbReference type="SUPFAM" id="SSF49562">
    <property type="entry name" value="C2 domain (Calcium/lipid-binding domain, CaLB)"/>
    <property type="match status" value="1"/>
</dbReference>
<dbReference type="PANTHER" id="PTHR46980:SF2">
    <property type="entry name" value="TRICALBIN-1-RELATED"/>
    <property type="match status" value="1"/>
</dbReference>